<dbReference type="Pfam" id="PF03009">
    <property type="entry name" value="GDPD"/>
    <property type="match status" value="1"/>
</dbReference>
<accession>A0ABQ5P7N1</accession>
<dbReference type="InterPro" id="IPR030395">
    <property type="entry name" value="GP_PDE_dom"/>
</dbReference>
<reference evidence="2 3" key="1">
    <citation type="submission" date="2022-10" db="EMBL/GenBank/DDBJ databases">
        <title>Draft genome sequence of Streptomyces sp. YSPA8.</title>
        <authorList>
            <person name="Moriuchi R."/>
            <person name="Dohra H."/>
            <person name="Yamamura H."/>
            <person name="Kodani S."/>
        </authorList>
    </citation>
    <scope>NUCLEOTIDE SEQUENCE [LARGE SCALE GENOMIC DNA]</scope>
    <source>
        <strain evidence="2 3">YSPA8</strain>
    </source>
</reference>
<protein>
    <submittedName>
        <fullName evidence="2">Glycerophosphodiester phosphodiesterase</fullName>
    </submittedName>
</protein>
<dbReference type="Proteomes" id="UP001291653">
    <property type="component" value="Unassembled WGS sequence"/>
</dbReference>
<evidence type="ECO:0000313" key="3">
    <source>
        <dbReference type="Proteomes" id="UP001291653"/>
    </source>
</evidence>
<dbReference type="EMBL" id="BSBI01000015">
    <property type="protein sequence ID" value="GLF98577.1"/>
    <property type="molecule type" value="Genomic_DNA"/>
</dbReference>
<feature type="domain" description="GP-PDE" evidence="1">
    <location>
        <begin position="52"/>
        <end position="307"/>
    </location>
</feature>
<comment type="caution">
    <text evidence="2">The sequence shown here is derived from an EMBL/GenBank/DDBJ whole genome shotgun (WGS) entry which is preliminary data.</text>
</comment>
<organism evidence="2 3">
    <name type="scientific">Streptomyces yaizuensis</name>
    <dbReference type="NCBI Taxonomy" id="2989713"/>
    <lineage>
        <taxon>Bacteria</taxon>
        <taxon>Bacillati</taxon>
        <taxon>Actinomycetota</taxon>
        <taxon>Actinomycetes</taxon>
        <taxon>Kitasatosporales</taxon>
        <taxon>Streptomycetaceae</taxon>
        <taxon>Streptomyces</taxon>
    </lineage>
</organism>
<dbReference type="PANTHER" id="PTHR46211:SF1">
    <property type="entry name" value="GLYCEROPHOSPHODIESTER PHOSPHODIESTERASE, CYTOPLASMIC"/>
    <property type="match status" value="1"/>
</dbReference>
<dbReference type="PANTHER" id="PTHR46211">
    <property type="entry name" value="GLYCEROPHOSPHORYL DIESTER PHOSPHODIESTERASE"/>
    <property type="match status" value="1"/>
</dbReference>
<name>A0ABQ5P7N1_9ACTN</name>
<evidence type="ECO:0000259" key="1">
    <source>
        <dbReference type="PROSITE" id="PS51704"/>
    </source>
</evidence>
<dbReference type="Gene3D" id="3.20.20.190">
    <property type="entry name" value="Phosphatidylinositol (PI) phosphodiesterase"/>
    <property type="match status" value="1"/>
</dbReference>
<dbReference type="SUPFAM" id="SSF51695">
    <property type="entry name" value="PLC-like phosphodiesterases"/>
    <property type="match status" value="1"/>
</dbReference>
<dbReference type="InterPro" id="IPR017946">
    <property type="entry name" value="PLC-like_Pdiesterase_TIM-brl"/>
</dbReference>
<evidence type="ECO:0000313" key="2">
    <source>
        <dbReference type="EMBL" id="GLF98577.1"/>
    </source>
</evidence>
<proteinExistence type="predicted"/>
<keyword evidence="3" id="KW-1185">Reference proteome</keyword>
<gene>
    <name evidence="2" type="ORF">SYYSPA8_29790</name>
</gene>
<dbReference type="PROSITE" id="PS51704">
    <property type="entry name" value="GP_PDE"/>
    <property type="match status" value="1"/>
</dbReference>
<dbReference type="RefSeq" id="WP_323450551.1">
    <property type="nucleotide sequence ID" value="NZ_BSBI01000015.1"/>
</dbReference>
<sequence length="316" mass="33844">MYVPAVATATAAAVLGAGIALGPGPGPGPGTARAVVPAPAVRALVPAAHGTPLVIAHRGASAYAPENTLAAVDRAARMGFAWVENDVQRTRDGELVVVHDETLARTTDVEERFPGRAPWRVRDFTAAEIATLDAGGWFGPAWAGARVPTLAGYLRRVDRNGQKLLLEIKRPELYPGIERDTLRVLRAEGWLDRDRDRLRRRLVVQSFGAESLRTVHREHPGVVTGFLGAPPVAELPAHAAFVDQINPSHTAVTPEYVAAVRRLKGPHGKRLRVHTWTVNDPAAARRVAAAGVDGIITDRPDVVRDALARPPAPPAR</sequence>